<reference evidence="2" key="2">
    <citation type="submission" date="2021-04" db="EMBL/GenBank/DDBJ databases">
        <title>Isolation and characterization of a novel species of the genus Sulfurimonas.</title>
        <authorList>
            <person name="Fukui M."/>
        </authorList>
    </citation>
    <scope>NUCLEOTIDE SEQUENCE</scope>
    <source>
        <strain evidence="2">H1576</strain>
    </source>
</reference>
<organism evidence="2 3">
    <name type="scientific">Sulfurimonas aquatica</name>
    <dbReference type="NCBI Taxonomy" id="2672570"/>
    <lineage>
        <taxon>Bacteria</taxon>
        <taxon>Pseudomonadati</taxon>
        <taxon>Campylobacterota</taxon>
        <taxon>Epsilonproteobacteria</taxon>
        <taxon>Campylobacterales</taxon>
        <taxon>Sulfurimonadaceae</taxon>
        <taxon>Sulfurimonas</taxon>
    </lineage>
</organism>
<proteinExistence type="predicted"/>
<gene>
    <name evidence="2" type="ORF">GJV85_12550</name>
</gene>
<name>A0A975B283_9BACT</name>
<dbReference type="RefSeq" id="WP_207561714.1">
    <property type="nucleotide sequence ID" value="NZ_CP046072.1"/>
</dbReference>
<feature type="transmembrane region" description="Helical" evidence="1">
    <location>
        <begin position="95"/>
        <end position="114"/>
    </location>
</feature>
<dbReference type="Proteomes" id="UP000671852">
    <property type="component" value="Chromosome"/>
</dbReference>
<accession>A0A975B283</accession>
<dbReference type="AlphaFoldDB" id="A0A975B283"/>
<sequence>MLKLNIREFIKYKLLNSLFLGISVGSIFILYAPLQPSIYSMGGILLALAMLVVAKFYYKIMNIEYFFKISLTVELTLLFVITLFLLFAYSYTTALIIYIGYQITFTFGSYLIRAETLFLKHSKPLELVDVAKQKGYLLGMLLSYIFYRFLELGFGIDNKQTEVYLIHFLLLLNQVSIIFYLFKSFKRIK</sequence>
<feature type="transmembrane region" description="Helical" evidence="1">
    <location>
        <begin position="65"/>
        <end position="89"/>
    </location>
</feature>
<keyword evidence="1" id="KW-0812">Transmembrane</keyword>
<keyword evidence="1" id="KW-0472">Membrane</keyword>
<evidence type="ECO:0000256" key="1">
    <source>
        <dbReference type="SAM" id="Phobius"/>
    </source>
</evidence>
<feature type="transmembrane region" description="Helical" evidence="1">
    <location>
        <begin position="162"/>
        <end position="182"/>
    </location>
</feature>
<feature type="transmembrane region" description="Helical" evidence="1">
    <location>
        <begin position="38"/>
        <end position="58"/>
    </location>
</feature>
<evidence type="ECO:0000313" key="3">
    <source>
        <dbReference type="Proteomes" id="UP000671852"/>
    </source>
</evidence>
<keyword evidence="1" id="KW-1133">Transmembrane helix</keyword>
<dbReference type="KEGG" id="saqt:GJV85_12550"/>
<feature type="transmembrane region" description="Helical" evidence="1">
    <location>
        <begin position="12"/>
        <end position="32"/>
    </location>
</feature>
<keyword evidence="3" id="KW-1185">Reference proteome</keyword>
<feature type="transmembrane region" description="Helical" evidence="1">
    <location>
        <begin position="135"/>
        <end position="156"/>
    </location>
</feature>
<evidence type="ECO:0000313" key="2">
    <source>
        <dbReference type="EMBL" id="QSZ42902.1"/>
    </source>
</evidence>
<protein>
    <submittedName>
        <fullName evidence="2">Uncharacterized protein</fullName>
    </submittedName>
</protein>
<dbReference type="EMBL" id="CP046072">
    <property type="protein sequence ID" value="QSZ42902.1"/>
    <property type="molecule type" value="Genomic_DNA"/>
</dbReference>
<reference evidence="2" key="1">
    <citation type="submission" date="2019-11" db="EMBL/GenBank/DDBJ databases">
        <authorList>
            <person name="Kojima H."/>
        </authorList>
    </citation>
    <scope>NUCLEOTIDE SEQUENCE</scope>
    <source>
        <strain evidence="2">H1576</strain>
    </source>
</reference>